<dbReference type="AlphaFoldDB" id="A0A9W7KUT5"/>
<evidence type="ECO:0000256" key="9">
    <source>
        <dbReference type="PIRSR" id="PIRSR615500-1"/>
    </source>
</evidence>
<evidence type="ECO:0000259" key="12">
    <source>
        <dbReference type="PROSITE" id="PS51829"/>
    </source>
</evidence>
<evidence type="ECO:0000256" key="5">
    <source>
        <dbReference type="ARBA" id="ARBA00022825"/>
    </source>
</evidence>
<dbReference type="EC" id="3.4.21.62" evidence="8"/>
<keyword evidence="2 10" id="KW-0645">Protease</keyword>
<evidence type="ECO:0000256" key="2">
    <source>
        <dbReference type="ARBA" id="ARBA00022670"/>
    </source>
</evidence>
<dbReference type="InterPro" id="IPR002884">
    <property type="entry name" value="P_dom"/>
</dbReference>
<dbReference type="GO" id="GO:0016485">
    <property type="term" value="P:protein processing"/>
    <property type="evidence" value="ECO:0007669"/>
    <property type="project" value="TreeGrafter"/>
</dbReference>
<keyword evidence="14" id="KW-1185">Reference proteome</keyword>
<dbReference type="InterPro" id="IPR023827">
    <property type="entry name" value="Peptidase_S8_Asp-AS"/>
</dbReference>
<dbReference type="Pfam" id="PF00082">
    <property type="entry name" value="Peptidase_S8"/>
    <property type="match status" value="1"/>
</dbReference>
<dbReference type="InterPro" id="IPR036852">
    <property type="entry name" value="Peptidase_S8/S53_dom_sf"/>
</dbReference>
<dbReference type="PANTHER" id="PTHR42884">
    <property type="entry name" value="PROPROTEIN CONVERTASE SUBTILISIN/KEXIN-RELATED"/>
    <property type="match status" value="1"/>
</dbReference>
<comment type="catalytic activity">
    <reaction evidence="7">
        <text>Hydrolysis of proteins with broad specificity for peptide bonds, and a preference for a large uncharged residue in P1. Hydrolyzes peptide amides.</text>
        <dbReference type="EC" id="3.4.21.62"/>
    </reaction>
</comment>
<evidence type="ECO:0000256" key="3">
    <source>
        <dbReference type="ARBA" id="ARBA00022729"/>
    </source>
</evidence>
<evidence type="ECO:0000256" key="6">
    <source>
        <dbReference type="ARBA" id="ARBA00022837"/>
    </source>
</evidence>
<protein>
    <recommendedName>
        <fullName evidence="8">subtilisin</fullName>
        <ecNumber evidence="8">3.4.21.62</ecNumber>
    </recommendedName>
</protein>
<reference evidence="14" key="1">
    <citation type="journal article" date="2023" name="Commun. Biol.">
        <title>Genome analysis of Parmales, the sister group of diatoms, reveals the evolutionary specialization of diatoms from phago-mixotrophs to photoautotrophs.</title>
        <authorList>
            <person name="Ban H."/>
            <person name="Sato S."/>
            <person name="Yoshikawa S."/>
            <person name="Yamada K."/>
            <person name="Nakamura Y."/>
            <person name="Ichinomiya M."/>
            <person name="Sato N."/>
            <person name="Blanc-Mathieu R."/>
            <person name="Endo H."/>
            <person name="Kuwata A."/>
            <person name="Ogata H."/>
        </authorList>
    </citation>
    <scope>NUCLEOTIDE SEQUENCE [LARGE SCALE GENOMIC DNA]</scope>
    <source>
        <strain evidence="14">NIES 3700</strain>
    </source>
</reference>
<dbReference type="InterPro" id="IPR022398">
    <property type="entry name" value="Peptidase_S8_His-AS"/>
</dbReference>
<dbReference type="InterPro" id="IPR023828">
    <property type="entry name" value="Peptidase_S8_Ser-AS"/>
</dbReference>
<feature type="domain" description="P/Homo B" evidence="12">
    <location>
        <begin position="517"/>
        <end position="657"/>
    </location>
</feature>
<dbReference type="PROSITE" id="PS00138">
    <property type="entry name" value="SUBTILASE_SER"/>
    <property type="match status" value="1"/>
</dbReference>
<dbReference type="Pfam" id="PF01483">
    <property type="entry name" value="P_proprotein"/>
    <property type="match status" value="1"/>
</dbReference>
<evidence type="ECO:0000256" key="7">
    <source>
        <dbReference type="ARBA" id="ARBA00023529"/>
    </source>
</evidence>
<dbReference type="PROSITE" id="PS51892">
    <property type="entry name" value="SUBTILASE"/>
    <property type="match status" value="1"/>
</dbReference>
<keyword evidence="6" id="KW-0106">Calcium</keyword>
<evidence type="ECO:0000256" key="11">
    <source>
        <dbReference type="SAM" id="SignalP"/>
    </source>
</evidence>
<dbReference type="InterPro" id="IPR034182">
    <property type="entry name" value="Kexin/furin"/>
</dbReference>
<dbReference type="GO" id="GO:0004252">
    <property type="term" value="F:serine-type endopeptidase activity"/>
    <property type="evidence" value="ECO:0007669"/>
    <property type="project" value="UniProtKB-UniRule"/>
</dbReference>
<dbReference type="GO" id="GO:0012505">
    <property type="term" value="C:endomembrane system"/>
    <property type="evidence" value="ECO:0007669"/>
    <property type="project" value="UniProtKB-ARBA"/>
</dbReference>
<keyword evidence="5 10" id="KW-0720">Serine protease</keyword>
<comment type="caution">
    <text evidence="13">The sequence shown here is derived from an EMBL/GenBank/DDBJ whole genome shotgun (WGS) entry which is preliminary data.</text>
</comment>
<dbReference type="PROSITE" id="PS00136">
    <property type="entry name" value="SUBTILASE_ASP"/>
    <property type="match status" value="1"/>
</dbReference>
<dbReference type="SUPFAM" id="SSF49785">
    <property type="entry name" value="Galactose-binding domain-like"/>
    <property type="match status" value="1"/>
</dbReference>
<dbReference type="GO" id="GO:0016020">
    <property type="term" value="C:membrane"/>
    <property type="evidence" value="ECO:0007669"/>
    <property type="project" value="TreeGrafter"/>
</dbReference>
<sequence>MSKALQPLLLLVALAPAFGDNFICRDTSGSGLDTDFDGCGIYSKNPDYCGNPAFNDEDFNSNEMCCGCGGGEQIEVIPPSYISDPGFKYQDWYLGPLGSNVVAAWDAGYTGKSVQIYVMDDGLDYTHADFSSKFRQSGSFRDPMPSNCKTIVDPSTQEEYGANSHGTTCGGIAAADDNDSCGVGVAFDATVSATNFFRDGCSGTGCSGVGAWHALQRGACGNENHVSTNSWGIDACDLKGGEADRRNLGEAACPFEKGSPKSPCVAKPPQEVAYCENQDWSSPPTGDCLSFISQYCSISSWHTHLGHTDPACTDYMDLFVTCDYRSLSNLMTTALLNGVTYGREGKGIVYVFAAGNEFMQEDDVNYEGWLNSMYTITVGAIAGDDKHSSYSSAGAPVLVSAQGGDWDQRMNFIKTTPVLEGSCSAADADEYGGVGTSYATPIVSGVAALIMEANPHLGWRDVQDVLVRSAVPIDLHQHYADWETNAAFLKHSPWYGFGKVDALAAVNLAKDYPAAETNVEQTFVAKRRDFSSDLFLPKGLKTVTSITVDDEDAAKLLSVQHVSVYATASHNFRGRLQISIKSPSGITSMLSPGSSENEGTGMDSFKNWKFTTVRNWGEKDLQLEGEWVLTIENEFGVEEGDGELQEWTLVLYGSGSGLVKKTVPEECFADDDPNWGNVNGGGECYYGKKEIDEMTWTGTKAIDKVKEKPVFPKCTLSCADSVMAESGVTAGTNVDFLKEETPGFAYSTDSVYCPTYKKLYDCYYSECPPSVTQEEGDDDWAFGDRCGHLDDYFLSEDDDAAVKDPTLYGGDIYVPEDDLVTKLTNFFEGDTGLALGGALATLLLLCLVKSYCCGNSGGDDKVPLTRSVELGNQQPKNQL</sequence>
<dbReference type="Gene3D" id="2.60.120.260">
    <property type="entry name" value="Galactose-binding domain-like"/>
    <property type="match status" value="1"/>
</dbReference>
<dbReference type="SUPFAM" id="SSF52743">
    <property type="entry name" value="Subtilisin-like"/>
    <property type="match status" value="1"/>
</dbReference>
<evidence type="ECO:0000256" key="4">
    <source>
        <dbReference type="ARBA" id="ARBA00022801"/>
    </source>
</evidence>
<gene>
    <name evidence="13" type="ORF">TrLO_g2638</name>
</gene>
<dbReference type="InterPro" id="IPR008979">
    <property type="entry name" value="Galactose-bd-like_sf"/>
</dbReference>
<dbReference type="Proteomes" id="UP001165122">
    <property type="component" value="Unassembled WGS sequence"/>
</dbReference>
<dbReference type="Gene3D" id="3.40.50.200">
    <property type="entry name" value="Peptidase S8/S53 domain"/>
    <property type="match status" value="2"/>
</dbReference>
<feature type="active site" description="Charge relay system" evidence="9 10">
    <location>
        <position position="120"/>
    </location>
</feature>
<dbReference type="InterPro" id="IPR015500">
    <property type="entry name" value="Peptidase_S8_subtilisin-rel"/>
</dbReference>
<dbReference type="PANTHER" id="PTHR42884:SF14">
    <property type="entry name" value="NEUROENDOCRINE CONVERTASE 1"/>
    <property type="match status" value="1"/>
</dbReference>
<feature type="active site" description="Charge relay system" evidence="9 10">
    <location>
        <position position="165"/>
    </location>
</feature>
<evidence type="ECO:0000313" key="13">
    <source>
        <dbReference type="EMBL" id="GMI12096.1"/>
    </source>
</evidence>
<comment type="similarity">
    <text evidence="1">Belongs to the peptidase S8 family. Furin subfamily.</text>
</comment>
<evidence type="ECO:0000256" key="1">
    <source>
        <dbReference type="ARBA" id="ARBA00005325"/>
    </source>
</evidence>
<dbReference type="InterPro" id="IPR000209">
    <property type="entry name" value="Peptidase_S8/S53_dom"/>
</dbReference>
<name>A0A9W7KUT5_9STRA</name>
<evidence type="ECO:0000256" key="10">
    <source>
        <dbReference type="PROSITE-ProRule" id="PRU01240"/>
    </source>
</evidence>
<dbReference type="PROSITE" id="PS00137">
    <property type="entry name" value="SUBTILASE_HIS"/>
    <property type="match status" value="1"/>
</dbReference>
<dbReference type="GO" id="GO:0005737">
    <property type="term" value="C:cytoplasm"/>
    <property type="evidence" value="ECO:0007669"/>
    <property type="project" value="UniProtKB-ARBA"/>
</dbReference>
<keyword evidence="4 10" id="KW-0378">Hydrolase</keyword>
<proteinExistence type="inferred from homology"/>
<evidence type="ECO:0000313" key="14">
    <source>
        <dbReference type="Proteomes" id="UP001165122"/>
    </source>
</evidence>
<accession>A0A9W7KUT5</accession>
<feature type="chain" id="PRO_5040931168" description="subtilisin" evidence="11">
    <location>
        <begin position="20"/>
        <end position="879"/>
    </location>
</feature>
<dbReference type="PRINTS" id="PR00723">
    <property type="entry name" value="SUBTILISIN"/>
</dbReference>
<dbReference type="CDD" id="cd04059">
    <property type="entry name" value="Peptidases_S8_Protein_convertases_Kexins_Furin-like"/>
    <property type="match status" value="1"/>
</dbReference>
<feature type="signal peptide" evidence="11">
    <location>
        <begin position="1"/>
        <end position="19"/>
    </location>
</feature>
<dbReference type="PROSITE" id="PS51829">
    <property type="entry name" value="P_HOMO_B"/>
    <property type="match status" value="1"/>
</dbReference>
<feature type="active site" description="Charge relay system" evidence="9 10">
    <location>
        <position position="437"/>
    </location>
</feature>
<keyword evidence="3 11" id="KW-0732">Signal</keyword>
<evidence type="ECO:0000256" key="8">
    <source>
        <dbReference type="ARBA" id="ARBA00023619"/>
    </source>
</evidence>
<dbReference type="OrthoDB" id="194812at2759"/>
<organism evidence="13 14">
    <name type="scientific">Triparma laevis f. longispina</name>
    <dbReference type="NCBI Taxonomy" id="1714387"/>
    <lineage>
        <taxon>Eukaryota</taxon>
        <taxon>Sar</taxon>
        <taxon>Stramenopiles</taxon>
        <taxon>Ochrophyta</taxon>
        <taxon>Bolidophyceae</taxon>
        <taxon>Parmales</taxon>
        <taxon>Triparmaceae</taxon>
        <taxon>Triparma</taxon>
    </lineage>
</organism>
<dbReference type="EMBL" id="BRXW01000171">
    <property type="protein sequence ID" value="GMI12096.1"/>
    <property type="molecule type" value="Genomic_DNA"/>
</dbReference>